<dbReference type="OrthoDB" id="7673416at2"/>
<dbReference type="Gene3D" id="3.20.20.450">
    <property type="entry name" value="EAL domain"/>
    <property type="match status" value="1"/>
</dbReference>
<evidence type="ECO:0000259" key="3">
    <source>
        <dbReference type="PROSITE" id="PS50883"/>
    </source>
</evidence>
<feature type="transmembrane region" description="Helical" evidence="1">
    <location>
        <begin position="23"/>
        <end position="42"/>
    </location>
</feature>
<dbReference type="SMART" id="SM00304">
    <property type="entry name" value="HAMP"/>
    <property type="match status" value="1"/>
</dbReference>
<dbReference type="SUPFAM" id="SSF55073">
    <property type="entry name" value="Nucleotide cyclase"/>
    <property type="match status" value="1"/>
</dbReference>
<dbReference type="GO" id="GO:0007165">
    <property type="term" value="P:signal transduction"/>
    <property type="evidence" value="ECO:0007669"/>
    <property type="project" value="InterPro"/>
</dbReference>
<dbReference type="PROSITE" id="PS50883">
    <property type="entry name" value="EAL"/>
    <property type="match status" value="1"/>
</dbReference>
<dbReference type="CDD" id="cd06225">
    <property type="entry name" value="HAMP"/>
    <property type="match status" value="1"/>
</dbReference>
<dbReference type="PROSITE" id="PS50885">
    <property type="entry name" value="HAMP"/>
    <property type="match status" value="1"/>
</dbReference>
<dbReference type="PROSITE" id="PS50112">
    <property type="entry name" value="PAS"/>
    <property type="match status" value="1"/>
</dbReference>
<evidence type="ECO:0000313" key="6">
    <source>
        <dbReference type="EMBL" id="MYL83822.1"/>
    </source>
</evidence>
<feature type="domain" description="PAS" evidence="2">
    <location>
        <begin position="256"/>
        <end position="316"/>
    </location>
</feature>
<dbReference type="InterPro" id="IPR035965">
    <property type="entry name" value="PAS-like_dom_sf"/>
</dbReference>
<evidence type="ECO:0000313" key="7">
    <source>
        <dbReference type="Proteomes" id="UP000482487"/>
    </source>
</evidence>
<comment type="caution">
    <text evidence="6">The sequence shown here is derived from an EMBL/GenBank/DDBJ whole genome shotgun (WGS) entry which is preliminary data.</text>
</comment>
<dbReference type="CDD" id="cd01948">
    <property type="entry name" value="EAL"/>
    <property type="match status" value="1"/>
</dbReference>
<dbReference type="SMART" id="SM00052">
    <property type="entry name" value="EAL"/>
    <property type="match status" value="1"/>
</dbReference>
<dbReference type="Gene3D" id="6.10.340.10">
    <property type="match status" value="1"/>
</dbReference>
<keyword evidence="1" id="KW-0472">Membrane</keyword>
<name>A0A7C9IWY7_9BACT</name>
<sequence>MRSFCGFLGQAVGRSRQGLAAKLLLPALSLSLGVGLLLFLFFSEKFARQAEEDLRNRLDSFLSTQAAELEGPVWEFDQAAIDRLFRSYALMPDLQRVRLTDSQGATLALAGADPSPSDRTFAASRRLTRQAGSETYNLGRLEVVFNDSRIRQGLAASRKAELPAALGLAVLFAGVLVVTVHWHLGVPLRRLRESLERNAAAGLRSPLPWQSRDELGQVVDAYNAMLAEVNQYTGSLELANAELQAENLQRRLAETRLTLFKTMVEATDTAMVITDRELRVQETNAACLRLTGFAAEELAGRPVWETFLFPHDRDRMAAVQRCLEANAAWAGEWRGLTSQGARLPLRVTINALHFSGDAAAHHVLVFTDISEQKATQKLLKSLAYSDSLTGLPNRALFMDRLEREICIETRRGRGFALLFVDLDNFKWINDSMSHAVGDRVLAALAGRMRQCLRAEDTLARMGGDEFTVILRETGDAVVVERVVAALLARMAEPLEVDGATLEIGASIGAALYPNDGAASETLMKNADTAMYAAKAAGGSRLRFFEPAIAQKAQARLNLRNKLKRAIARREFVLHFQPIVAMATGAHVHYEALVRWNRPKALVQPAQFIEFAENEGLINHIGRQVFDMAFAQLRDWAGEGVPATMAVNVSRSQFLEEDFVEDLLARATRHGVAPSRMVLEITESLLITDSAAAKVVLARLIASGFRIAVDDFGVGYSSLSVLVEYPVQIVKLDKSLIRPLECDPRARAMVSGFIALFQSLGLEVVAEGVETAVQHEFLAAAGCNLGQGWLYGKPMPATPALAAASAMESRLVVSRLRDKDRPVAQ</sequence>
<dbReference type="PROSITE" id="PS50887">
    <property type="entry name" value="GGDEF"/>
    <property type="match status" value="1"/>
</dbReference>
<dbReference type="Pfam" id="PF00990">
    <property type="entry name" value="GGDEF"/>
    <property type="match status" value="1"/>
</dbReference>
<evidence type="ECO:0000259" key="4">
    <source>
        <dbReference type="PROSITE" id="PS50885"/>
    </source>
</evidence>
<keyword evidence="1" id="KW-0812">Transmembrane</keyword>
<proteinExistence type="predicted"/>
<dbReference type="RefSeq" id="WP_160961336.1">
    <property type="nucleotide sequence ID" value="NZ_WVUD01000020.1"/>
</dbReference>
<dbReference type="SUPFAM" id="SSF55785">
    <property type="entry name" value="PYP-like sensor domain (PAS domain)"/>
    <property type="match status" value="1"/>
</dbReference>
<keyword evidence="7" id="KW-1185">Reference proteome</keyword>
<keyword evidence="1" id="KW-1133">Transmembrane helix</keyword>
<reference evidence="6 7" key="1">
    <citation type="submission" date="2020-01" db="EMBL/GenBank/DDBJ databases">
        <title>Genome sequence of Desulfovibrio aerotolerans DSM 16695(T).</title>
        <authorList>
            <person name="Karnachuk O."/>
            <person name="Avakyan M."/>
            <person name="Mardanov A."/>
            <person name="Kadnikov V."/>
            <person name="Ravin N."/>
        </authorList>
    </citation>
    <scope>NUCLEOTIDE SEQUENCE [LARGE SCALE GENOMIC DNA]</scope>
    <source>
        <strain evidence="6 7">DSM 16695</strain>
    </source>
</reference>
<dbReference type="Proteomes" id="UP000482487">
    <property type="component" value="Unassembled WGS sequence"/>
</dbReference>
<dbReference type="SMART" id="SM00267">
    <property type="entry name" value="GGDEF"/>
    <property type="match status" value="1"/>
</dbReference>
<dbReference type="Pfam" id="PF00563">
    <property type="entry name" value="EAL"/>
    <property type="match status" value="1"/>
</dbReference>
<dbReference type="AlphaFoldDB" id="A0A7C9IWY7"/>
<dbReference type="SUPFAM" id="SSF141868">
    <property type="entry name" value="EAL domain-like"/>
    <property type="match status" value="1"/>
</dbReference>
<protein>
    <submittedName>
        <fullName evidence="6">EAL domain-containing protein</fullName>
    </submittedName>
</protein>
<dbReference type="NCBIfam" id="TIGR00254">
    <property type="entry name" value="GGDEF"/>
    <property type="match status" value="1"/>
</dbReference>
<dbReference type="EMBL" id="WVUD01000020">
    <property type="protein sequence ID" value="MYL83822.1"/>
    <property type="molecule type" value="Genomic_DNA"/>
</dbReference>
<accession>A0A7C9IWY7</accession>
<dbReference type="InterPro" id="IPR052155">
    <property type="entry name" value="Biofilm_reg_signaling"/>
</dbReference>
<dbReference type="InterPro" id="IPR035919">
    <property type="entry name" value="EAL_sf"/>
</dbReference>
<feature type="domain" description="EAL" evidence="3">
    <location>
        <begin position="555"/>
        <end position="807"/>
    </location>
</feature>
<dbReference type="InterPro" id="IPR001633">
    <property type="entry name" value="EAL_dom"/>
</dbReference>
<dbReference type="Gene3D" id="3.30.450.20">
    <property type="entry name" value="PAS domain"/>
    <property type="match status" value="1"/>
</dbReference>
<evidence type="ECO:0000256" key="1">
    <source>
        <dbReference type="SAM" id="Phobius"/>
    </source>
</evidence>
<dbReference type="InterPro" id="IPR000014">
    <property type="entry name" value="PAS"/>
</dbReference>
<dbReference type="GO" id="GO:0016020">
    <property type="term" value="C:membrane"/>
    <property type="evidence" value="ECO:0007669"/>
    <property type="project" value="InterPro"/>
</dbReference>
<dbReference type="InterPro" id="IPR043128">
    <property type="entry name" value="Rev_trsase/Diguanyl_cyclase"/>
</dbReference>
<dbReference type="CDD" id="cd00130">
    <property type="entry name" value="PAS"/>
    <property type="match status" value="1"/>
</dbReference>
<gene>
    <name evidence="6" type="ORF">GTA51_11850</name>
</gene>
<evidence type="ECO:0000259" key="5">
    <source>
        <dbReference type="PROSITE" id="PS50887"/>
    </source>
</evidence>
<feature type="domain" description="GGDEF" evidence="5">
    <location>
        <begin position="413"/>
        <end position="546"/>
    </location>
</feature>
<dbReference type="CDD" id="cd01949">
    <property type="entry name" value="GGDEF"/>
    <property type="match status" value="1"/>
</dbReference>
<feature type="domain" description="HAMP" evidence="4">
    <location>
        <begin position="182"/>
        <end position="234"/>
    </location>
</feature>
<dbReference type="Gene3D" id="3.30.70.270">
    <property type="match status" value="1"/>
</dbReference>
<dbReference type="SMART" id="SM00091">
    <property type="entry name" value="PAS"/>
    <property type="match status" value="1"/>
</dbReference>
<dbReference type="PANTHER" id="PTHR44757">
    <property type="entry name" value="DIGUANYLATE CYCLASE DGCP"/>
    <property type="match status" value="1"/>
</dbReference>
<organism evidence="6 7">
    <name type="scientific">Solidesulfovibrio aerotolerans</name>
    <dbReference type="NCBI Taxonomy" id="295255"/>
    <lineage>
        <taxon>Bacteria</taxon>
        <taxon>Pseudomonadati</taxon>
        <taxon>Thermodesulfobacteriota</taxon>
        <taxon>Desulfovibrionia</taxon>
        <taxon>Desulfovibrionales</taxon>
        <taxon>Desulfovibrionaceae</taxon>
        <taxon>Solidesulfovibrio</taxon>
    </lineage>
</organism>
<dbReference type="InterPro" id="IPR000160">
    <property type="entry name" value="GGDEF_dom"/>
</dbReference>
<dbReference type="PANTHER" id="PTHR44757:SF2">
    <property type="entry name" value="BIOFILM ARCHITECTURE MAINTENANCE PROTEIN MBAA"/>
    <property type="match status" value="1"/>
</dbReference>
<dbReference type="Pfam" id="PF13426">
    <property type="entry name" value="PAS_9"/>
    <property type="match status" value="1"/>
</dbReference>
<dbReference type="InterPro" id="IPR029787">
    <property type="entry name" value="Nucleotide_cyclase"/>
</dbReference>
<feature type="transmembrane region" description="Helical" evidence="1">
    <location>
        <begin position="164"/>
        <end position="184"/>
    </location>
</feature>
<dbReference type="InterPro" id="IPR003660">
    <property type="entry name" value="HAMP_dom"/>
</dbReference>
<dbReference type="NCBIfam" id="TIGR00229">
    <property type="entry name" value="sensory_box"/>
    <property type="match status" value="1"/>
</dbReference>
<evidence type="ECO:0000259" key="2">
    <source>
        <dbReference type="PROSITE" id="PS50112"/>
    </source>
</evidence>